<evidence type="ECO:0000256" key="6">
    <source>
        <dbReference type="SAM" id="SignalP"/>
    </source>
</evidence>
<evidence type="ECO:0000256" key="1">
    <source>
        <dbReference type="ARBA" id="ARBA00004613"/>
    </source>
</evidence>
<evidence type="ECO:0000313" key="8">
    <source>
        <dbReference type="Proteomes" id="UP000243975"/>
    </source>
</evidence>
<organism evidence="7 8">
    <name type="scientific">Cynara cardunculus var. scolymus</name>
    <name type="common">Globe artichoke</name>
    <name type="synonym">Cynara scolymus</name>
    <dbReference type="NCBI Taxonomy" id="59895"/>
    <lineage>
        <taxon>Eukaryota</taxon>
        <taxon>Viridiplantae</taxon>
        <taxon>Streptophyta</taxon>
        <taxon>Embryophyta</taxon>
        <taxon>Tracheophyta</taxon>
        <taxon>Spermatophyta</taxon>
        <taxon>Magnoliopsida</taxon>
        <taxon>eudicotyledons</taxon>
        <taxon>Gunneridae</taxon>
        <taxon>Pentapetalae</taxon>
        <taxon>asterids</taxon>
        <taxon>campanulids</taxon>
        <taxon>Asterales</taxon>
        <taxon>Asteraceae</taxon>
        <taxon>Carduoideae</taxon>
        <taxon>Cardueae</taxon>
        <taxon>Carduinae</taxon>
        <taxon>Cynara</taxon>
    </lineage>
</organism>
<dbReference type="AlphaFoldDB" id="A0A103Y0I7"/>
<dbReference type="Gramene" id="KVI00280">
    <property type="protein sequence ID" value="KVI00280"/>
    <property type="gene ID" value="Ccrd_021465"/>
</dbReference>
<dbReference type="GO" id="GO:0005576">
    <property type="term" value="C:extracellular region"/>
    <property type="evidence" value="ECO:0007669"/>
    <property type="project" value="UniProtKB-SubCell"/>
</dbReference>
<gene>
    <name evidence="7" type="ORF">Ccrd_021465</name>
</gene>
<reference evidence="7 8" key="1">
    <citation type="journal article" date="2016" name="Sci. Rep.">
        <title>The genome sequence of the outbreeding globe artichoke constructed de novo incorporating a phase-aware low-pass sequencing strategy of F1 progeny.</title>
        <authorList>
            <person name="Scaglione D."/>
            <person name="Reyes-Chin-Wo S."/>
            <person name="Acquadro A."/>
            <person name="Froenicke L."/>
            <person name="Portis E."/>
            <person name="Beitel C."/>
            <person name="Tirone M."/>
            <person name="Mauro R."/>
            <person name="Lo Monaco A."/>
            <person name="Mauromicale G."/>
            <person name="Faccioli P."/>
            <person name="Cattivelli L."/>
            <person name="Rieseberg L."/>
            <person name="Michelmore R."/>
            <person name="Lanteri S."/>
        </authorList>
    </citation>
    <scope>NUCLEOTIDE SEQUENCE [LARGE SCALE GENOMIC DNA]</scope>
    <source>
        <strain evidence="7">2C</strain>
    </source>
</reference>
<proteinExistence type="inferred from homology"/>
<keyword evidence="5 6" id="KW-0732">Signal</keyword>
<name>A0A103Y0I7_CYNCS</name>
<feature type="signal peptide" evidence="6">
    <location>
        <begin position="1"/>
        <end position="20"/>
    </location>
</feature>
<protein>
    <submittedName>
        <fullName evidence="7">Plant self-incompatibility S1</fullName>
    </submittedName>
</protein>
<accession>A0A103Y0I7</accession>
<comment type="similarity">
    <text evidence="2">Belongs to the plant self-incompatibility (S1) protein family.</text>
</comment>
<sequence>MPKILAFLCAIVVITPCLSSIRVEPPYSDVKDSFDAYNVSISNMGVPSLQFRCQSADDDLGYHTLKMQETYSFSFTIAIKMY</sequence>
<evidence type="ECO:0000256" key="5">
    <source>
        <dbReference type="ARBA" id="ARBA00022729"/>
    </source>
</evidence>
<comment type="subcellular location">
    <subcellularLocation>
        <location evidence="1">Secreted</location>
    </subcellularLocation>
</comment>
<evidence type="ECO:0000313" key="7">
    <source>
        <dbReference type="EMBL" id="KVI00280.1"/>
    </source>
</evidence>
<dbReference type="EMBL" id="LEKV01003393">
    <property type="protein sequence ID" value="KVI00280.1"/>
    <property type="molecule type" value="Genomic_DNA"/>
</dbReference>
<keyword evidence="8" id="KW-1185">Reference proteome</keyword>
<dbReference type="Pfam" id="PF05938">
    <property type="entry name" value="Self-incomp_S1"/>
    <property type="match status" value="1"/>
</dbReference>
<keyword evidence="4" id="KW-0964">Secreted</keyword>
<evidence type="ECO:0000256" key="3">
    <source>
        <dbReference type="ARBA" id="ARBA00022471"/>
    </source>
</evidence>
<dbReference type="InterPro" id="IPR010264">
    <property type="entry name" value="Self-incomp_S1"/>
</dbReference>
<keyword evidence="3" id="KW-0713">Self-incompatibility</keyword>
<comment type="caution">
    <text evidence="7">The sequence shown here is derived from an EMBL/GenBank/DDBJ whole genome shotgun (WGS) entry which is preliminary data.</text>
</comment>
<evidence type="ECO:0000256" key="2">
    <source>
        <dbReference type="ARBA" id="ARBA00005581"/>
    </source>
</evidence>
<evidence type="ECO:0000256" key="4">
    <source>
        <dbReference type="ARBA" id="ARBA00022525"/>
    </source>
</evidence>
<dbReference type="GO" id="GO:0060320">
    <property type="term" value="P:rejection of self pollen"/>
    <property type="evidence" value="ECO:0007669"/>
    <property type="project" value="UniProtKB-KW"/>
</dbReference>
<dbReference type="Proteomes" id="UP000243975">
    <property type="component" value="Unassembled WGS sequence"/>
</dbReference>
<feature type="chain" id="PRO_5007119264" evidence="6">
    <location>
        <begin position="21"/>
        <end position="82"/>
    </location>
</feature>